<reference evidence="1" key="1">
    <citation type="submission" date="2024-09" db="EMBL/GenBank/DDBJ databases">
        <title>Black Yeasts Isolated from many extreme environments.</title>
        <authorList>
            <person name="Coleine C."/>
            <person name="Stajich J.E."/>
            <person name="Selbmann L."/>
        </authorList>
    </citation>
    <scope>NUCLEOTIDE SEQUENCE</scope>
    <source>
        <strain evidence="1">CCFEE 5737</strain>
    </source>
</reference>
<protein>
    <submittedName>
        <fullName evidence="1">Uncharacterized protein</fullName>
    </submittedName>
</protein>
<dbReference type="Proteomes" id="UP001186974">
    <property type="component" value="Unassembled WGS sequence"/>
</dbReference>
<gene>
    <name evidence="1" type="ORF">LTS18_013273</name>
</gene>
<accession>A0ACC3CWJ1</accession>
<evidence type="ECO:0000313" key="1">
    <source>
        <dbReference type="EMBL" id="KAK3046842.1"/>
    </source>
</evidence>
<comment type="caution">
    <text evidence="1">The sequence shown here is derived from an EMBL/GenBank/DDBJ whole genome shotgun (WGS) entry which is preliminary data.</text>
</comment>
<feature type="non-terminal residue" evidence="1">
    <location>
        <position position="411"/>
    </location>
</feature>
<evidence type="ECO:0000313" key="2">
    <source>
        <dbReference type="Proteomes" id="UP001186974"/>
    </source>
</evidence>
<name>A0ACC3CWJ1_9PEZI</name>
<proteinExistence type="predicted"/>
<sequence>MSRFFKAKSIAIIGAGPSGLAAARYLLAEKAFGKIVIFEQGNHVGGLWKYTPEDDNDGTFSVPSTDPNVKLQRPLWRPSAGVNGTSGSSSENSSIHEGSVSPTSDGRGKEPVFLSPIYDRLETNIPRSLMRFSDHAFRDDTQLFPKHGTVQNYLETYADPVRHLIRFETQVTNVELNEGTDTDNGDSWTMRTQDVASGSEQNEDFDAVIVASGHFITPYVPDIPGIREWHDARPGSITHSKWYRIPDPFANQKVIVVGNFASGLDISGQIATVSATPLLLSQKGESKMGGGASNSTIETVPVITELIPSTRSVRFSNGRIEHDVDSIVFCTGYLYTAPFLTNPSITPPLVHREGTRMQNIYQHLFYTPHPTLAMMTLPQKIIPFPVAEAQASVLARVYAGRLPLPPPSEMQ</sequence>
<keyword evidence="2" id="KW-1185">Reference proteome</keyword>
<dbReference type="EMBL" id="JAWDJW010010415">
    <property type="protein sequence ID" value="KAK3046842.1"/>
    <property type="molecule type" value="Genomic_DNA"/>
</dbReference>
<organism evidence="1 2">
    <name type="scientific">Coniosporium uncinatum</name>
    <dbReference type="NCBI Taxonomy" id="93489"/>
    <lineage>
        <taxon>Eukaryota</taxon>
        <taxon>Fungi</taxon>
        <taxon>Dikarya</taxon>
        <taxon>Ascomycota</taxon>
        <taxon>Pezizomycotina</taxon>
        <taxon>Dothideomycetes</taxon>
        <taxon>Dothideomycetes incertae sedis</taxon>
        <taxon>Coniosporium</taxon>
    </lineage>
</organism>